<accession>D4S2P7</accession>
<reference evidence="1 2" key="1">
    <citation type="submission" date="2010-02" db="EMBL/GenBank/DDBJ databases">
        <authorList>
            <person name="Weinstock G."/>
            <person name="Sodergren E."/>
            <person name="Clifton S."/>
            <person name="Fulton L."/>
            <person name="Fulton B."/>
            <person name="Courtney L."/>
            <person name="Fronick C."/>
            <person name="Harrison M."/>
            <person name="Strong C."/>
            <person name="Farmer C."/>
            <person name="Delahaunty K."/>
            <person name="Markovic C."/>
            <person name="Hall O."/>
            <person name="Minx P."/>
            <person name="Tomlinson C."/>
            <person name="Mitreva M."/>
            <person name="Nelson J."/>
            <person name="Hou S."/>
            <person name="Wollam A."/>
            <person name="Pepin K.H."/>
            <person name="Johnson M."/>
            <person name="Bhonagiri V."/>
            <person name="Zhang X."/>
            <person name="Suruliraj S."/>
            <person name="Warren W."/>
            <person name="Chinwalla A."/>
            <person name="Mardis E.R."/>
            <person name="Wilson R.K."/>
        </authorList>
    </citation>
    <scope>NUCLEOTIDE SEQUENCE [LARGE SCALE GENOMIC DNA]</scope>
    <source>
        <strain evidence="1 2">DSM 2876</strain>
    </source>
</reference>
<proteinExistence type="predicted"/>
<evidence type="ECO:0000313" key="2">
    <source>
        <dbReference type="Proteomes" id="UP000006238"/>
    </source>
</evidence>
<comment type="caution">
    <text evidence="1">The sequence shown here is derived from an EMBL/GenBank/DDBJ whole genome shotgun (WGS) entry which is preliminary data.</text>
</comment>
<evidence type="ECO:0000313" key="1">
    <source>
        <dbReference type="EMBL" id="EFF67502.1"/>
    </source>
</evidence>
<name>D4S2P7_9FIRM</name>
<dbReference type="Proteomes" id="UP000006238">
    <property type="component" value="Unassembled WGS sequence"/>
</dbReference>
<dbReference type="HOGENOM" id="CLU_637248_0_0_9"/>
<keyword evidence="2" id="KW-1185">Reference proteome</keyword>
<gene>
    <name evidence="1" type="ORF">BUTYVIB_02369</name>
</gene>
<dbReference type="AlphaFoldDB" id="D4S2P7"/>
<sequence>MQKKRKGGFAMTYEYAIERFKIIKDEKIRTTLHLQELENILICVYKQNEEKADEMWQYLVDKYDDINSRRYYVIRLFRILSLPYDLKWKFISMHKKRIEILFANAYANTNISFKAYEVIRGYLELNRISEAVEIIDFVKKYEKKISIFDGVKLIVVNLTEDYFTDSKEVEEKKHFFLEQCIKRYLEDDFSPLFEIKLIIYKKSEQKEQIENSLVWMIESGICDTTYYSNRFIRDYFLILYRSRDIESEKEIIHFMELFCEKYTNSWMRYWSSPDVSDWIASLSYKSTILYTHSLRTDRNFANDVIKLFIREKKWKEVSEVISKTMTTNSYIVNNLDETLEYLEDIIEDEKTTDPISVKVLEGISISFTVSIPKIIFHSTSCYDVDQNEIVQFCDAVIEGCKDFTKSEEILKIENKAMCLKKKMFGKGDQP</sequence>
<protein>
    <submittedName>
        <fullName evidence="1">Uncharacterized protein</fullName>
    </submittedName>
</protein>
<dbReference type="EMBL" id="ABWN01000040">
    <property type="protein sequence ID" value="EFF67502.1"/>
    <property type="molecule type" value="Genomic_DNA"/>
</dbReference>
<organism evidence="1 2">
    <name type="scientific">Eshraghiella crossota DSM 2876</name>
    <dbReference type="NCBI Taxonomy" id="511680"/>
    <lineage>
        <taxon>Bacteria</taxon>
        <taxon>Bacillati</taxon>
        <taxon>Bacillota</taxon>
        <taxon>Clostridia</taxon>
        <taxon>Lachnospirales</taxon>
        <taxon>Lachnospiraceae</taxon>
        <taxon>Eshraghiella</taxon>
    </lineage>
</organism>